<feature type="domain" description="DM2" evidence="5">
    <location>
        <begin position="25"/>
        <end position="108"/>
    </location>
</feature>
<gene>
    <name evidence="6" type="ORF">SPARVUS_LOCUS9635562</name>
</gene>
<proteinExistence type="predicted"/>
<dbReference type="Gene3D" id="1.10.245.10">
    <property type="entry name" value="SWIB/MDM2 domain"/>
    <property type="match status" value="1"/>
</dbReference>
<evidence type="ECO:0000256" key="1">
    <source>
        <dbReference type="ARBA" id="ARBA00022723"/>
    </source>
</evidence>
<dbReference type="PIRSF" id="PIRSF006748">
    <property type="entry name" value="p53_MDM_2/4"/>
    <property type="match status" value="1"/>
</dbReference>
<name>A0ABN9EBI6_9NEOB</name>
<comment type="caution">
    <text evidence="6">The sequence shown here is derived from an EMBL/GenBank/DDBJ whole genome shotgun (WGS) entry which is preliminary data.</text>
</comment>
<evidence type="ECO:0000313" key="7">
    <source>
        <dbReference type="Proteomes" id="UP001162483"/>
    </source>
</evidence>
<dbReference type="PANTHER" id="PTHR46858">
    <property type="entry name" value="OS05G0521000 PROTEIN"/>
    <property type="match status" value="1"/>
</dbReference>
<keyword evidence="7" id="KW-1185">Reference proteome</keyword>
<feature type="region of interest" description="Disordered" evidence="4">
    <location>
        <begin position="1"/>
        <end position="26"/>
    </location>
</feature>
<keyword evidence="1" id="KW-0479">Metal-binding</keyword>
<feature type="non-terminal residue" evidence="6">
    <location>
        <position position="112"/>
    </location>
</feature>
<evidence type="ECO:0000256" key="2">
    <source>
        <dbReference type="ARBA" id="ARBA00022771"/>
    </source>
</evidence>
<dbReference type="InterPro" id="IPR036885">
    <property type="entry name" value="SWIB_MDM2_dom_sf"/>
</dbReference>
<evidence type="ECO:0000259" key="5">
    <source>
        <dbReference type="PROSITE" id="PS51925"/>
    </source>
</evidence>
<feature type="compositionally biased region" description="Low complexity" evidence="4">
    <location>
        <begin position="1"/>
        <end position="24"/>
    </location>
</feature>
<evidence type="ECO:0000256" key="3">
    <source>
        <dbReference type="ARBA" id="ARBA00022833"/>
    </source>
</evidence>
<evidence type="ECO:0000313" key="6">
    <source>
        <dbReference type="EMBL" id="CAI9582254.1"/>
    </source>
</evidence>
<sequence length="112" mass="12475">MSTSTSTQQLLGLHSSHSSIDSDGNAVRPQPALLRLLHTAGAKGDTFTIKQVMHYLGQYIVVKQLYDKQQQHIVHCGTDELGELLGITHFSVKDPSPLYEMLKKNLHRVSHT</sequence>
<dbReference type="PROSITE" id="PS51925">
    <property type="entry name" value="SWIB_MDM2"/>
    <property type="match status" value="1"/>
</dbReference>
<keyword evidence="2" id="KW-0863">Zinc-finger</keyword>
<protein>
    <recommendedName>
        <fullName evidence="5">DM2 domain-containing protein</fullName>
    </recommendedName>
</protein>
<reference evidence="6" key="1">
    <citation type="submission" date="2023-05" db="EMBL/GenBank/DDBJ databases">
        <authorList>
            <person name="Stuckert A."/>
        </authorList>
    </citation>
    <scope>NUCLEOTIDE SEQUENCE</scope>
</reference>
<organism evidence="6 7">
    <name type="scientific">Staurois parvus</name>
    <dbReference type="NCBI Taxonomy" id="386267"/>
    <lineage>
        <taxon>Eukaryota</taxon>
        <taxon>Metazoa</taxon>
        <taxon>Chordata</taxon>
        <taxon>Craniata</taxon>
        <taxon>Vertebrata</taxon>
        <taxon>Euteleostomi</taxon>
        <taxon>Amphibia</taxon>
        <taxon>Batrachia</taxon>
        <taxon>Anura</taxon>
        <taxon>Neobatrachia</taxon>
        <taxon>Ranoidea</taxon>
        <taxon>Ranidae</taxon>
        <taxon>Staurois</taxon>
    </lineage>
</organism>
<dbReference type="PANTHER" id="PTHR46858:SF12">
    <property type="entry name" value="PROTEIN MDM4"/>
    <property type="match status" value="1"/>
</dbReference>
<evidence type="ECO:0000256" key="4">
    <source>
        <dbReference type="SAM" id="MobiDB-lite"/>
    </source>
</evidence>
<accession>A0ABN9EBI6</accession>
<dbReference type="InterPro" id="IPR016495">
    <property type="entry name" value="p53_neg-reg_MDM_2/4"/>
</dbReference>
<dbReference type="EMBL" id="CATNWA010015349">
    <property type="protein sequence ID" value="CAI9582254.1"/>
    <property type="molecule type" value="Genomic_DNA"/>
</dbReference>
<dbReference type="InterPro" id="IPR003121">
    <property type="entry name" value="SWIB_MDM2_domain"/>
</dbReference>
<dbReference type="CDD" id="cd17673">
    <property type="entry name" value="MDM4"/>
    <property type="match status" value="1"/>
</dbReference>
<dbReference type="Proteomes" id="UP001162483">
    <property type="component" value="Unassembled WGS sequence"/>
</dbReference>
<dbReference type="SUPFAM" id="SSF47592">
    <property type="entry name" value="SWIB/MDM2 domain"/>
    <property type="match status" value="1"/>
</dbReference>
<dbReference type="Pfam" id="PF02201">
    <property type="entry name" value="SWIB"/>
    <property type="match status" value="1"/>
</dbReference>
<keyword evidence="3" id="KW-0862">Zinc</keyword>